<dbReference type="InterPro" id="IPR012000">
    <property type="entry name" value="Thiamin_PyroP_enz_cen_dom"/>
</dbReference>
<gene>
    <name evidence="8" type="ordered locus">Selsp_0537</name>
    <name evidence="9" type="ORF">SELSPUOL_02140</name>
</gene>
<dbReference type="InterPro" id="IPR029035">
    <property type="entry name" value="DHS-like_NAD/FAD-binding_dom"/>
</dbReference>
<feature type="domain" description="Thiamine pyrophosphate enzyme N-terminal TPP-binding" evidence="7">
    <location>
        <begin position="4"/>
        <end position="108"/>
    </location>
</feature>
<feature type="domain" description="Thiamine pyrophosphate enzyme central" evidence="5">
    <location>
        <begin position="201"/>
        <end position="336"/>
    </location>
</feature>
<dbReference type="GO" id="GO:0009097">
    <property type="term" value="P:isoleucine biosynthetic process"/>
    <property type="evidence" value="ECO:0007669"/>
    <property type="project" value="TreeGrafter"/>
</dbReference>
<organism evidence="9 10">
    <name type="scientific">Selenomonas sputigena (strain ATCC 35185 / DSM 20758 / CCUG 44933 / VPI D19B-28)</name>
    <dbReference type="NCBI Taxonomy" id="546271"/>
    <lineage>
        <taxon>Bacteria</taxon>
        <taxon>Bacillati</taxon>
        <taxon>Bacillota</taxon>
        <taxon>Negativicutes</taxon>
        <taxon>Selenomonadales</taxon>
        <taxon>Selenomonadaceae</taxon>
        <taxon>Selenomonas</taxon>
    </lineage>
</organism>
<evidence type="ECO:0000256" key="3">
    <source>
        <dbReference type="RuleBase" id="RU362132"/>
    </source>
</evidence>
<dbReference type="EC" id="2.2.1.6" evidence="8"/>
<dbReference type="KEGG" id="ssg:Selsp_0537"/>
<keyword evidence="2 3" id="KW-0786">Thiamine pyrophosphate</keyword>
<protein>
    <submittedName>
        <fullName evidence="8">Acetolactate synthase</fullName>
        <ecNumber evidence="8">2.2.1.6</ecNumber>
    </submittedName>
    <submittedName>
        <fullName evidence="9">Thiamine pyrophosphate enzyme, N-terminal TPP binding domain protein</fullName>
    </submittedName>
</protein>
<dbReference type="eggNOG" id="COG0028">
    <property type="taxonomic scope" value="Bacteria"/>
</dbReference>
<feature type="compositionally biased region" description="Basic and acidic residues" evidence="4">
    <location>
        <begin position="557"/>
        <end position="568"/>
    </location>
</feature>
<dbReference type="CDD" id="cd07035">
    <property type="entry name" value="TPP_PYR_POX_like"/>
    <property type="match status" value="1"/>
</dbReference>
<evidence type="ECO:0000259" key="5">
    <source>
        <dbReference type="Pfam" id="PF00205"/>
    </source>
</evidence>
<dbReference type="GO" id="GO:0000287">
    <property type="term" value="F:magnesium ion binding"/>
    <property type="evidence" value="ECO:0007669"/>
    <property type="project" value="InterPro"/>
</dbReference>
<dbReference type="CDD" id="cd00568">
    <property type="entry name" value="TPP_enzymes"/>
    <property type="match status" value="1"/>
</dbReference>
<dbReference type="OrthoDB" id="4494979at2"/>
<evidence type="ECO:0000256" key="1">
    <source>
        <dbReference type="ARBA" id="ARBA00007812"/>
    </source>
</evidence>
<dbReference type="Gene3D" id="3.40.50.970">
    <property type="match status" value="2"/>
</dbReference>
<dbReference type="InterPro" id="IPR045229">
    <property type="entry name" value="TPP_enz"/>
</dbReference>
<sequence length="604" mass="65366">MKVKVSDYIADFLVKKGITHVFTVVGGGAMHLNDSLGHHEKITSIYCHHEQAAAMAAEAYARVHGRMAALCVTSGPGAINALNGVAGAYQDSIPLLVLSGQMKSSLTVRASGLPLRTLGGQEFDIVSALDNMTKYAEMITEPQKIPFALGKAYHLAKSGRPGPSWLDLPLDIQGSFIDDDLPGFKAHAQEEYADIEKAAHHVLEKLRSAERPVLYAGNGIRLAGAASLVEELAQRLSMPVVTCWDSIDLIATGHPYYCGRGGTMGDRAGNFAVQNSDLLLSIGSRLSIYQVGYDVRLWARAAYTIVNDIDPAELQKPTIRVDYPVCADAADFMRALLSASKEDEPKENGAWLAQCRRWKSEYPVVRPEQKEAAGKTNVYAFMDALSRALPEGSITVVTNGSASVVGSQSYFIKEGSRFLMNCGISSMGYGLPAAVGAAVASGGSVICLEGDGSIMMNLQELQTVVTNRLPVKLFVINNNGYHQIRQTQKNVFGNALVGVGPESGDLGFPSFERIAQAFEMPYIKISSNAELHEKIAQALREPGYVLTEVFVTEEQKFEPKSATKRLPDGRLTSPPLEDLAPFLPREELARNMYIPLIEPDGGKA</sequence>
<dbReference type="PANTHER" id="PTHR18968">
    <property type="entry name" value="THIAMINE PYROPHOSPHATE ENZYMES"/>
    <property type="match status" value="1"/>
</dbReference>
<dbReference type="GO" id="GO:0050660">
    <property type="term" value="F:flavin adenine dinucleotide binding"/>
    <property type="evidence" value="ECO:0007669"/>
    <property type="project" value="TreeGrafter"/>
</dbReference>
<dbReference type="GO" id="GO:0003984">
    <property type="term" value="F:acetolactate synthase activity"/>
    <property type="evidence" value="ECO:0007669"/>
    <property type="project" value="UniProtKB-EC"/>
</dbReference>
<feature type="domain" description="Thiamine pyrophosphate enzyme TPP-binding" evidence="6">
    <location>
        <begin position="400"/>
        <end position="549"/>
    </location>
</feature>
<evidence type="ECO:0000313" key="9">
    <source>
        <dbReference type="EMBL" id="EEX76315.1"/>
    </source>
</evidence>
<dbReference type="InterPro" id="IPR029061">
    <property type="entry name" value="THDP-binding"/>
</dbReference>
<dbReference type="SUPFAM" id="SSF52467">
    <property type="entry name" value="DHS-like NAD/FAD-binding domain"/>
    <property type="match status" value="1"/>
</dbReference>
<dbReference type="PANTHER" id="PTHR18968:SF142">
    <property type="entry name" value="ACETOLACTATE SYNTHASE"/>
    <property type="match status" value="1"/>
</dbReference>
<name>C9LXD2_SELS3</name>
<evidence type="ECO:0000259" key="6">
    <source>
        <dbReference type="Pfam" id="PF02775"/>
    </source>
</evidence>
<evidence type="ECO:0000313" key="10">
    <source>
        <dbReference type="Proteomes" id="UP000003505"/>
    </source>
</evidence>
<dbReference type="InterPro" id="IPR012001">
    <property type="entry name" value="Thiamin_PyroP_enz_TPP-bd_dom"/>
</dbReference>
<keyword evidence="8" id="KW-0808">Transferase</keyword>
<dbReference type="EMBL" id="CP002637">
    <property type="protein sequence ID" value="AEB99509.1"/>
    <property type="molecule type" value="Genomic_DNA"/>
</dbReference>
<proteinExistence type="inferred from homology"/>
<dbReference type="Gene3D" id="3.40.50.1220">
    <property type="entry name" value="TPP-binding domain"/>
    <property type="match status" value="1"/>
</dbReference>
<dbReference type="InterPro" id="IPR011766">
    <property type="entry name" value="TPP_enzyme_TPP-bd"/>
</dbReference>
<dbReference type="Pfam" id="PF00205">
    <property type="entry name" value="TPP_enzyme_M"/>
    <property type="match status" value="1"/>
</dbReference>
<dbReference type="RefSeq" id="WP_006193465.1">
    <property type="nucleotide sequence ID" value="NC_015437.1"/>
</dbReference>
<dbReference type="GO" id="GO:0030976">
    <property type="term" value="F:thiamine pyrophosphate binding"/>
    <property type="evidence" value="ECO:0007669"/>
    <property type="project" value="InterPro"/>
</dbReference>
<dbReference type="Pfam" id="PF02776">
    <property type="entry name" value="TPP_enzyme_N"/>
    <property type="match status" value="1"/>
</dbReference>
<dbReference type="Proteomes" id="UP000003505">
    <property type="component" value="Unassembled WGS sequence"/>
</dbReference>
<evidence type="ECO:0000313" key="11">
    <source>
        <dbReference type="Proteomes" id="UP000011124"/>
    </source>
</evidence>
<reference evidence="8 11" key="2">
    <citation type="submission" date="2011-04" db="EMBL/GenBank/DDBJ databases">
        <title>The complete genome of Selenomonas sputigena DSM 20758.</title>
        <authorList>
            <consortium name="US DOE Joint Genome Institute (JGI-PGF)"/>
            <person name="Lucas S."/>
            <person name="Copeland A."/>
            <person name="Lapidus A."/>
            <person name="Bruce D."/>
            <person name="Goodwin L."/>
            <person name="Pitluck S."/>
            <person name="Peters L."/>
            <person name="Kyrpides N."/>
            <person name="Mavromatis K."/>
            <person name="Ivanova N."/>
            <person name="Ovchinnikova G."/>
            <person name="Teshima H."/>
            <person name="Detter J.C."/>
            <person name="Tapia R."/>
            <person name="Han C."/>
            <person name="Land M."/>
            <person name="Hauser L."/>
            <person name="Markowitz V."/>
            <person name="Cheng J.-F."/>
            <person name="Hugenholtz P."/>
            <person name="Woyke T."/>
            <person name="Wu D."/>
            <person name="Gronow S."/>
            <person name="Wellnitz S."/>
            <person name="Schneider S."/>
            <person name="Klenk H.-P."/>
            <person name="Eisen J.A."/>
        </authorList>
    </citation>
    <scope>NUCLEOTIDE SEQUENCE [LARGE SCALE GENOMIC DNA]</scope>
    <source>
        <strain evidence="8">ATCC 35185</strain>
        <strain evidence="11">ATCC 35185 / DSM 20758 / VPI D19B-28</strain>
    </source>
</reference>
<evidence type="ECO:0000256" key="4">
    <source>
        <dbReference type="SAM" id="MobiDB-lite"/>
    </source>
</evidence>
<dbReference type="GO" id="GO:0009099">
    <property type="term" value="P:L-valine biosynthetic process"/>
    <property type="evidence" value="ECO:0007669"/>
    <property type="project" value="TreeGrafter"/>
</dbReference>
<dbReference type="AlphaFoldDB" id="C9LXD2"/>
<dbReference type="GO" id="GO:0005948">
    <property type="term" value="C:acetolactate synthase complex"/>
    <property type="evidence" value="ECO:0007669"/>
    <property type="project" value="TreeGrafter"/>
</dbReference>
<keyword evidence="11" id="KW-1185">Reference proteome</keyword>
<dbReference type="Pfam" id="PF02775">
    <property type="entry name" value="TPP_enzyme_C"/>
    <property type="match status" value="1"/>
</dbReference>
<evidence type="ECO:0000313" key="8">
    <source>
        <dbReference type="EMBL" id="AEB99509.1"/>
    </source>
</evidence>
<feature type="region of interest" description="Disordered" evidence="4">
    <location>
        <begin position="557"/>
        <end position="577"/>
    </location>
</feature>
<dbReference type="Proteomes" id="UP000011124">
    <property type="component" value="Chromosome"/>
</dbReference>
<comment type="similarity">
    <text evidence="1 3">Belongs to the TPP enzyme family.</text>
</comment>
<accession>C9LXD2</accession>
<evidence type="ECO:0000259" key="7">
    <source>
        <dbReference type="Pfam" id="PF02776"/>
    </source>
</evidence>
<dbReference type="FunFam" id="3.40.50.970:FF:000007">
    <property type="entry name" value="Acetolactate synthase"/>
    <property type="match status" value="1"/>
</dbReference>
<dbReference type="EMBL" id="ACKP02000049">
    <property type="protein sequence ID" value="EEX76315.1"/>
    <property type="molecule type" value="Genomic_DNA"/>
</dbReference>
<dbReference type="SUPFAM" id="SSF52518">
    <property type="entry name" value="Thiamin diphosphate-binding fold (THDP-binding)"/>
    <property type="match status" value="2"/>
</dbReference>
<evidence type="ECO:0000256" key="2">
    <source>
        <dbReference type="ARBA" id="ARBA00023052"/>
    </source>
</evidence>
<reference evidence="9 10" key="1">
    <citation type="submission" date="2009-09" db="EMBL/GenBank/DDBJ databases">
        <authorList>
            <person name="Weinstock G."/>
            <person name="Sodergren E."/>
            <person name="Clifton S."/>
            <person name="Fulton L."/>
            <person name="Fulton B."/>
            <person name="Courtney L."/>
            <person name="Fronick C."/>
            <person name="Harrison M."/>
            <person name="Strong C."/>
            <person name="Farmer C."/>
            <person name="Delahaunty K."/>
            <person name="Markovic C."/>
            <person name="Hall O."/>
            <person name="Minx P."/>
            <person name="Tomlinson C."/>
            <person name="Mitreva M."/>
            <person name="Nelson J."/>
            <person name="Hou S."/>
            <person name="Wollam A."/>
            <person name="Pepin K.H."/>
            <person name="Johnson M."/>
            <person name="Bhonagiri V."/>
            <person name="Nash W.E."/>
            <person name="Warren W."/>
            <person name="Chinwalla A."/>
            <person name="Mardis E.R."/>
            <person name="Wilson R.K."/>
        </authorList>
    </citation>
    <scope>NUCLEOTIDE SEQUENCE [LARGE SCALE GENOMIC DNA]</scope>
    <source>
        <strain evidence="9">ATCC 35185</strain>
        <strain evidence="10">ATCC 35185 / DSM 20758 / VPI D19B-28</strain>
    </source>
</reference>
<dbReference type="STRING" id="546271.Selsp_0537"/>
<dbReference type="HOGENOM" id="CLU_013748_1_3_9"/>